<comment type="cofactor">
    <cofactor evidence="1">
        <name>Mn(2+)</name>
        <dbReference type="ChEBI" id="CHEBI:29035"/>
    </cofactor>
</comment>
<dbReference type="SUPFAM" id="SSF56300">
    <property type="entry name" value="Metallo-dependent phosphatases"/>
    <property type="match status" value="1"/>
</dbReference>
<dbReference type="InParanoid" id="A0A6J2XE84"/>
<evidence type="ECO:0000256" key="3">
    <source>
        <dbReference type="ARBA" id="ARBA00008895"/>
    </source>
</evidence>
<evidence type="ECO:0000256" key="6">
    <source>
        <dbReference type="ARBA" id="ARBA00022801"/>
    </source>
</evidence>
<evidence type="ECO:0000256" key="5">
    <source>
        <dbReference type="ARBA" id="ARBA00022723"/>
    </source>
</evidence>
<comment type="subcellular location">
    <subcellularLocation>
        <location evidence="2">Membrane</location>
        <topology evidence="2">Multi-pass membrane protein</topology>
    </subcellularLocation>
</comment>
<keyword evidence="6" id="KW-0378">Hydrolase</keyword>
<proteinExistence type="inferred from homology"/>
<organism evidence="12 13">
    <name type="scientific">Sitophilus oryzae</name>
    <name type="common">Rice weevil</name>
    <name type="synonym">Curculio oryzae</name>
    <dbReference type="NCBI Taxonomy" id="7048"/>
    <lineage>
        <taxon>Eukaryota</taxon>
        <taxon>Metazoa</taxon>
        <taxon>Ecdysozoa</taxon>
        <taxon>Arthropoda</taxon>
        <taxon>Hexapoda</taxon>
        <taxon>Insecta</taxon>
        <taxon>Pterygota</taxon>
        <taxon>Neoptera</taxon>
        <taxon>Endopterygota</taxon>
        <taxon>Coleoptera</taxon>
        <taxon>Polyphaga</taxon>
        <taxon>Cucujiformia</taxon>
        <taxon>Curculionidae</taxon>
        <taxon>Dryophthorinae</taxon>
        <taxon>Sitophilus</taxon>
    </lineage>
</organism>
<accession>A0A6J2XE84</accession>
<evidence type="ECO:0000256" key="7">
    <source>
        <dbReference type="ARBA" id="ARBA00022989"/>
    </source>
</evidence>
<keyword evidence="12" id="KW-1185">Reference proteome</keyword>
<dbReference type="GO" id="GO:0006506">
    <property type="term" value="P:GPI anchor biosynthetic process"/>
    <property type="evidence" value="ECO:0007669"/>
    <property type="project" value="InterPro"/>
</dbReference>
<dbReference type="GO" id="GO:0016020">
    <property type="term" value="C:membrane"/>
    <property type="evidence" value="ECO:0007669"/>
    <property type="project" value="UniProtKB-SubCell"/>
</dbReference>
<evidence type="ECO:0000313" key="13">
    <source>
        <dbReference type="RefSeq" id="XP_030749567.1"/>
    </source>
</evidence>
<dbReference type="GO" id="GO:0046872">
    <property type="term" value="F:metal ion binding"/>
    <property type="evidence" value="ECO:0007669"/>
    <property type="project" value="UniProtKB-KW"/>
</dbReference>
<evidence type="ECO:0000256" key="2">
    <source>
        <dbReference type="ARBA" id="ARBA00004141"/>
    </source>
</evidence>
<evidence type="ECO:0000259" key="11">
    <source>
        <dbReference type="Pfam" id="PF00149"/>
    </source>
</evidence>
<dbReference type="PANTHER" id="PTHR13315:SF0">
    <property type="entry name" value="METALLOPHOSPHOESTERASE 1"/>
    <property type="match status" value="1"/>
</dbReference>
<dbReference type="Gene3D" id="3.60.21.10">
    <property type="match status" value="1"/>
</dbReference>
<evidence type="ECO:0000256" key="4">
    <source>
        <dbReference type="ARBA" id="ARBA00022692"/>
    </source>
</evidence>
<dbReference type="PANTHER" id="PTHR13315">
    <property type="entry name" value="METALLO PHOSPHOESTERASE RELATED"/>
    <property type="match status" value="1"/>
</dbReference>
<dbReference type="Proteomes" id="UP000504635">
    <property type="component" value="Unplaced"/>
</dbReference>
<keyword evidence="8 10" id="KW-0472">Membrane</keyword>
<evidence type="ECO:0000313" key="12">
    <source>
        <dbReference type="Proteomes" id="UP000504635"/>
    </source>
</evidence>
<dbReference type="Pfam" id="PF00149">
    <property type="entry name" value="Metallophos"/>
    <property type="match status" value="1"/>
</dbReference>
<sequence length="364" mass="42368">MKPSLKLCLNTFVGILCLFLYCEYLVFYFVQISCSWPKLNFEHISNNGRQNNEPVKIMVIADTHLLGSRNGHWFDKLRREWQMYRAFQTAITLHSPELVFVLGDLLDEGHFCSPQEFDYYIKRFYSLFNVPKSTKMYIAVGNHDIGFHYRINPYLKKRFEDGFQSPPVQLISLRGNHFVLINSMALEGDGCFLCKHAEEELTKIEKILSCTEKQNAYCNTKLDQYSRPIMMQHYPLYRKSDIECTDFDAAPFPEREEPFQEARECLSKGATYQILQQIKPRLALSGHTHHGCTRKLPVGDGIEITIPSFSWRNKDNPNYGLGVFTPTNYSFTKCQMPRESTVINMYILGLVGLFSWAFYTGLRR</sequence>
<reference evidence="13" key="1">
    <citation type="submission" date="2025-08" db="UniProtKB">
        <authorList>
            <consortium name="RefSeq"/>
        </authorList>
    </citation>
    <scope>IDENTIFICATION</scope>
    <source>
        <tissue evidence="13">Gonads</tissue>
    </source>
</reference>
<gene>
    <name evidence="13" type="primary">LOC115877507</name>
</gene>
<dbReference type="KEGG" id="soy:115877507"/>
<evidence type="ECO:0000256" key="8">
    <source>
        <dbReference type="ARBA" id="ARBA00023136"/>
    </source>
</evidence>
<dbReference type="InterPro" id="IPR033308">
    <property type="entry name" value="PGAP5/Cdc1/Ted1"/>
</dbReference>
<dbReference type="GeneID" id="115877507"/>
<keyword evidence="7 10" id="KW-1133">Transmembrane helix</keyword>
<keyword evidence="9" id="KW-0464">Manganese</keyword>
<dbReference type="GO" id="GO:0016787">
    <property type="term" value="F:hydrolase activity"/>
    <property type="evidence" value="ECO:0007669"/>
    <property type="project" value="UniProtKB-KW"/>
</dbReference>
<dbReference type="FunCoup" id="A0A6J2XE84">
    <property type="interactions" value="823"/>
</dbReference>
<evidence type="ECO:0000256" key="1">
    <source>
        <dbReference type="ARBA" id="ARBA00001936"/>
    </source>
</evidence>
<comment type="similarity">
    <text evidence="3">Belongs to the metallophosphoesterase superfamily. MPPE1 family.</text>
</comment>
<dbReference type="OrthoDB" id="9984693at2759"/>
<dbReference type="InterPro" id="IPR029052">
    <property type="entry name" value="Metallo-depent_PP-like"/>
</dbReference>
<feature type="transmembrane region" description="Helical" evidence="10">
    <location>
        <begin position="7"/>
        <end position="30"/>
    </location>
</feature>
<evidence type="ECO:0000256" key="9">
    <source>
        <dbReference type="ARBA" id="ARBA00023211"/>
    </source>
</evidence>
<name>A0A6J2XE84_SITOR</name>
<feature type="domain" description="Calcineurin-like phosphoesterase" evidence="11">
    <location>
        <begin position="56"/>
        <end position="290"/>
    </location>
</feature>
<protein>
    <submittedName>
        <fullName evidence="13">Metallophosphoesterase 1 isoform X1</fullName>
    </submittedName>
</protein>
<dbReference type="AlphaFoldDB" id="A0A6J2XE84"/>
<evidence type="ECO:0000256" key="10">
    <source>
        <dbReference type="SAM" id="Phobius"/>
    </source>
</evidence>
<dbReference type="CTD" id="34116"/>
<feature type="transmembrane region" description="Helical" evidence="10">
    <location>
        <begin position="343"/>
        <end position="362"/>
    </location>
</feature>
<dbReference type="InterPro" id="IPR004843">
    <property type="entry name" value="Calcineurin-like_PHP"/>
</dbReference>
<dbReference type="RefSeq" id="XP_030749567.1">
    <property type="nucleotide sequence ID" value="XM_030893707.1"/>
</dbReference>
<keyword evidence="4 10" id="KW-0812">Transmembrane</keyword>
<keyword evidence="5" id="KW-0479">Metal-binding</keyword>